<name>A0A4R3KTW4_9SPHI</name>
<feature type="binding site" evidence="8">
    <location>
        <position position="490"/>
    </location>
    <ligand>
        <name>Mg(2+)</name>
        <dbReference type="ChEBI" id="CHEBI:18420"/>
    </ligand>
</feature>
<dbReference type="PROSITE" id="PS50084">
    <property type="entry name" value="KH_TYPE_1"/>
    <property type="match status" value="1"/>
</dbReference>
<dbReference type="GO" id="GO:0000287">
    <property type="term" value="F:magnesium ion binding"/>
    <property type="evidence" value="ECO:0007669"/>
    <property type="project" value="UniProtKB-UniRule"/>
</dbReference>
<dbReference type="CDD" id="cd11363">
    <property type="entry name" value="RNase_PH_PNPase_1"/>
    <property type="match status" value="1"/>
</dbReference>
<dbReference type="InterPro" id="IPR036612">
    <property type="entry name" value="KH_dom_type_1_sf"/>
</dbReference>
<dbReference type="SMART" id="SM00322">
    <property type="entry name" value="KH"/>
    <property type="match status" value="1"/>
</dbReference>
<dbReference type="Proteomes" id="UP000295807">
    <property type="component" value="Unassembled WGS sequence"/>
</dbReference>
<dbReference type="HAMAP" id="MF_01595">
    <property type="entry name" value="PNPase"/>
    <property type="match status" value="1"/>
</dbReference>
<keyword evidence="9" id="KW-0175">Coiled coil</keyword>
<dbReference type="GO" id="GO:0003723">
    <property type="term" value="F:RNA binding"/>
    <property type="evidence" value="ECO:0007669"/>
    <property type="project" value="UniProtKB-UniRule"/>
</dbReference>
<dbReference type="CDD" id="cd02393">
    <property type="entry name" value="KH-I_PNPase"/>
    <property type="match status" value="1"/>
</dbReference>
<dbReference type="Pfam" id="PF03726">
    <property type="entry name" value="PNPase"/>
    <property type="match status" value="1"/>
</dbReference>
<dbReference type="PANTHER" id="PTHR11252">
    <property type="entry name" value="POLYRIBONUCLEOTIDE NUCLEOTIDYLTRANSFERASE"/>
    <property type="match status" value="1"/>
</dbReference>
<feature type="domain" description="S1 motif" evidence="11">
    <location>
        <begin position="629"/>
        <end position="698"/>
    </location>
</feature>
<dbReference type="EC" id="2.7.7.8" evidence="8"/>
<feature type="coiled-coil region" evidence="9">
    <location>
        <begin position="266"/>
        <end position="293"/>
    </location>
</feature>
<dbReference type="InterPro" id="IPR004087">
    <property type="entry name" value="KH_dom"/>
</dbReference>
<comment type="caution">
    <text evidence="12">The sequence shown here is derived from an EMBL/GenBank/DDBJ whole genome shotgun (WGS) entry which is preliminary data.</text>
</comment>
<feature type="compositionally biased region" description="Basic and acidic residues" evidence="10">
    <location>
        <begin position="725"/>
        <end position="764"/>
    </location>
</feature>
<dbReference type="Gene3D" id="3.30.1370.10">
    <property type="entry name" value="K Homology domain, type 1"/>
    <property type="match status" value="1"/>
</dbReference>
<dbReference type="EMBL" id="SMAD01000003">
    <property type="protein sequence ID" value="TCS88400.1"/>
    <property type="molecule type" value="Genomic_DNA"/>
</dbReference>
<dbReference type="InterPro" id="IPR012340">
    <property type="entry name" value="NA-bd_OB-fold"/>
</dbReference>
<dbReference type="SMART" id="SM00316">
    <property type="entry name" value="S1"/>
    <property type="match status" value="1"/>
</dbReference>
<comment type="cofactor">
    <cofactor evidence="8">
        <name>Mg(2+)</name>
        <dbReference type="ChEBI" id="CHEBI:18420"/>
    </cofactor>
</comment>
<dbReference type="GO" id="GO:0000175">
    <property type="term" value="F:3'-5'-RNA exonuclease activity"/>
    <property type="evidence" value="ECO:0007669"/>
    <property type="project" value="TreeGrafter"/>
</dbReference>
<dbReference type="SUPFAM" id="SSF46915">
    <property type="entry name" value="Polynucleotide phosphorylase/guanosine pentaphosphate synthase (PNPase/GPSI), domain 3"/>
    <property type="match status" value="1"/>
</dbReference>
<dbReference type="Pfam" id="PF00575">
    <property type="entry name" value="S1"/>
    <property type="match status" value="1"/>
</dbReference>
<dbReference type="FunFam" id="3.30.230.70:FF:000001">
    <property type="entry name" value="Polyribonucleotide nucleotidyltransferase"/>
    <property type="match status" value="1"/>
</dbReference>
<keyword evidence="5 8" id="KW-0479">Metal-binding</keyword>
<evidence type="ECO:0000256" key="10">
    <source>
        <dbReference type="SAM" id="MobiDB-lite"/>
    </source>
</evidence>
<evidence type="ECO:0000256" key="5">
    <source>
        <dbReference type="ARBA" id="ARBA00022723"/>
    </source>
</evidence>
<dbReference type="CDD" id="cd04472">
    <property type="entry name" value="S1_PNPase"/>
    <property type="match status" value="1"/>
</dbReference>
<dbReference type="NCBIfam" id="TIGR03591">
    <property type="entry name" value="polynuc_phos"/>
    <property type="match status" value="1"/>
</dbReference>
<dbReference type="AlphaFoldDB" id="A0A4R3KTW4"/>
<evidence type="ECO:0000256" key="9">
    <source>
        <dbReference type="SAM" id="Coils"/>
    </source>
</evidence>
<accession>A0A4R3KTW4</accession>
<keyword evidence="2 8" id="KW-0963">Cytoplasm</keyword>
<dbReference type="InterPro" id="IPR001247">
    <property type="entry name" value="ExoRNase_PH_dom1"/>
</dbReference>
<dbReference type="RefSeq" id="WP_132128609.1">
    <property type="nucleotide sequence ID" value="NZ_CP042432.1"/>
</dbReference>
<evidence type="ECO:0000256" key="4">
    <source>
        <dbReference type="ARBA" id="ARBA00022695"/>
    </source>
</evidence>
<protein>
    <recommendedName>
        <fullName evidence="8">Polyribonucleotide nucleotidyltransferase</fullName>
        <ecNumber evidence="8">2.7.7.8</ecNumber>
    </recommendedName>
    <alternativeName>
        <fullName evidence="8">Polynucleotide phosphorylase</fullName>
        <shortName evidence="8">PNPase</shortName>
    </alternativeName>
</protein>
<keyword evidence="7 8" id="KW-0694">RNA-binding</keyword>
<dbReference type="FunFam" id="3.30.1370.10:FF:000001">
    <property type="entry name" value="Polyribonucleotide nucleotidyltransferase"/>
    <property type="match status" value="1"/>
</dbReference>
<dbReference type="PROSITE" id="PS50126">
    <property type="entry name" value="S1"/>
    <property type="match status" value="1"/>
</dbReference>
<keyword evidence="3 8" id="KW-0808">Transferase</keyword>
<dbReference type="OrthoDB" id="9804305at2"/>
<dbReference type="SUPFAM" id="SSF54211">
    <property type="entry name" value="Ribosomal protein S5 domain 2-like"/>
    <property type="match status" value="2"/>
</dbReference>
<dbReference type="CDD" id="cd11364">
    <property type="entry name" value="RNase_PH_PNPase_2"/>
    <property type="match status" value="1"/>
</dbReference>
<comment type="similarity">
    <text evidence="1 8">Belongs to the polyribonucleotide nucleotidyltransferase family.</text>
</comment>
<dbReference type="InterPro" id="IPR020568">
    <property type="entry name" value="Ribosomal_Su5_D2-typ_SF"/>
</dbReference>
<evidence type="ECO:0000256" key="1">
    <source>
        <dbReference type="ARBA" id="ARBA00007404"/>
    </source>
</evidence>
<evidence type="ECO:0000313" key="12">
    <source>
        <dbReference type="EMBL" id="TCS88400.1"/>
    </source>
</evidence>
<evidence type="ECO:0000256" key="3">
    <source>
        <dbReference type="ARBA" id="ARBA00022679"/>
    </source>
</evidence>
<dbReference type="GO" id="GO:0004654">
    <property type="term" value="F:polyribonucleotide nucleotidyltransferase activity"/>
    <property type="evidence" value="ECO:0007669"/>
    <property type="project" value="UniProtKB-UniRule"/>
</dbReference>
<evidence type="ECO:0000256" key="7">
    <source>
        <dbReference type="ARBA" id="ARBA00022884"/>
    </source>
</evidence>
<dbReference type="Pfam" id="PF03725">
    <property type="entry name" value="RNase_PH_C"/>
    <property type="match status" value="1"/>
</dbReference>
<dbReference type="GO" id="GO:0006402">
    <property type="term" value="P:mRNA catabolic process"/>
    <property type="evidence" value="ECO:0007669"/>
    <property type="project" value="UniProtKB-UniRule"/>
</dbReference>
<reference evidence="12 13" key="1">
    <citation type="submission" date="2019-03" db="EMBL/GenBank/DDBJ databases">
        <title>Genomic Encyclopedia of Type Strains, Phase IV (KMG-IV): sequencing the most valuable type-strain genomes for metagenomic binning, comparative biology and taxonomic classification.</title>
        <authorList>
            <person name="Goeker M."/>
        </authorList>
    </citation>
    <scope>NUCLEOTIDE SEQUENCE [LARGE SCALE GENOMIC DNA]</scope>
    <source>
        <strain evidence="12 13">DSM 21100</strain>
    </source>
</reference>
<dbReference type="Pfam" id="PF00013">
    <property type="entry name" value="KH_1"/>
    <property type="match status" value="1"/>
</dbReference>
<dbReference type="FunFam" id="3.30.230.70:FF:000002">
    <property type="entry name" value="Polyribonucleotide nucleotidyltransferase"/>
    <property type="match status" value="1"/>
</dbReference>
<feature type="binding site" evidence="8">
    <location>
        <position position="496"/>
    </location>
    <ligand>
        <name>Mg(2+)</name>
        <dbReference type="ChEBI" id="CHEBI:18420"/>
    </ligand>
</feature>
<dbReference type="GO" id="GO:0005829">
    <property type="term" value="C:cytosol"/>
    <property type="evidence" value="ECO:0007669"/>
    <property type="project" value="TreeGrafter"/>
</dbReference>
<dbReference type="NCBIfam" id="NF008805">
    <property type="entry name" value="PRK11824.1"/>
    <property type="match status" value="1"/>
</dbReference>
<keyword evidence="6 8" id="KW-0460">Magnesium</keyword>
<dbReference type="PIRSF" id="PIRSF005499">
    <property type="entry name" value="PNPase"/>
    <property type="match status" value="1"/>
</dbReference>
<dbReference type="Pfam" id="PF01138">
    <property type="entry name" value="RNase_PH"/>
    <property type="match status" value="2"/>
</dbReference>
<evidence type="ECO:0000256" key="6">
    <source>
        <dbReference type="ARBA" id="ARBA00022842"/>
    </source>
</evidence>
<feature type="region of interest" description="Disordered" evidence="10">
    <location>
        <begin position="697"/>
        <end position="783"/>
    </location>
</feature>
<dbReference type="InterPro" id="IPR036456">
    <property type="entry name" value="PNPase_PH_RNA-bd_sf"/>
</dbReference>
<proteinExistence type="inferred from homology"/>
<evidence type="ECO:0000256" key="8">
    <source>
        <dbReference type="HAMAP-Rule" id="MF_01595"/>
    </source>
</evidence>
<sequence>MSQSGITKSFDLGDGRTISIETGRLAKQADGAVVVRMGDAMLLATAVSSKEAKPGADFLPMSVDYQEKFAAMGRIPGSFMRRESRLSDYEVLISRLVDRALRPMFPDDYHADTQIMITMISGDKEVSPDCLAGLAASAALTISDIPFNGPISEVRVARVDGQFMVNPTVTDLEKADFEIMVAASEKDIVMVEGEMQECSEADLLEALKIAHEAIKIQVRAQLELAEMVGKAKREYEHETNDEELRQRIKSELYDKIYEIAKSGSSKQERSEKFKALRDEFKEAQGEIDEERELLIKRYYHDVEKEAMRDMVLNERTRLDGRSATDIRPIWCEVDYLPSAHGSAIFTRGETQSLTTVTLGAKMDEQLIDSAMFYGYNKFLLHYNFPGFSTGEVKPNRAPARREIGHGNLAARALKQVLPPDSENPYTIRIVSDILESNGSSSMATVCAGALALMDAGVKLKSPVSGIAMGMISDSASGKYAILSDILGDEDHLGDMDFKVTGTANGITACQMDIKVDGLSYEVLAEALEQARQGRLHIMGEMEKALTGPREDYKPHAPRIVEISIPREFIGAVIGPGGKNIQELQRETGTTVNIEEVGDEGKVQIFATDKESLDNAANRIRMITATPDVGEVYDGIVKTIMSFGAFVEFMPGKDGLLHISEIDWSRLESMDGVFQVGDTVKVKLIEIDKKTGKFRLSRKVLLPKPEGAPQDRPERQGHQHSRHGGQRQDRDRPRNQDRDRPRDQDRGRYEDRSQQDRPQEERPRQEGSQQENPEQAPRQEDNDL</sequence>
<dbReference type="GO" id="GO:0006396">
    <property type="term" value="P:RNA processing"/>
    <property type="evidence" value="ECO:0007669"/>
    <property type="project" value="InterPro"/>
</dbReference>
<dbReference type="InterPro" id="IPR027408">
    <property type="entry name" value="PNPase/RNase_PH_dom_sf"/>
</dbReference>
<dbReference type="SUPFAM" id="SSF50249">
    <property type="entry name" value="Nucleic acid-binding proteins"/>
    <property type="match status" value="1"/>
</dbReference>
<dbReference type="InterPro" id="IPR015847">
    <property type="entry name" value="ExoRNase_PH_dom2"/>
</dbReference>
<dbReference type="InterPro" id="IPR015848">
    <property type="entry name" value="PNPase_PH_RNA-bd_bac/org-type"/>
</dbReference>
<comment type="function">
    <text evidence="8">Involved in mRNA degradation. Catalyzes the phosphorolysis of single-stranded polyribonucleotides processively in the 3'- to 5'-direction.</text>
</comment>
<organism evidence="12 13">
    <name type="scientific">Anseongella ginsenosidimutans</name>
    <dbReference type="NCBI Taxonomy" id="496056"/>
    <lineage>
        <taxon>Bacteria</taxon>
        <taxon>Pseudomonadati</taxon>
        <taxon>Bacteroidota</taxon>
        <taxon>Sphingobacteriia</taxon>
        <taxon>Sphingobacteriales</taxon>
        <taxon>Sphingobacteriaceae</taxon>
        <taxon>Anseongella</taxon>
    </lineage>
</organism>
<dbReference type="SUPFAM" id="SSF54791">
    <property type="entry name" value="Eukaryotic type KH-domain (KH-domain type I)"/>
    <property type="match status" value="1"/>
</dbReference>
<dbReference type="InterPro" id="IPR003029">
    <property type="entry name" value="S1_domain"/>
</dbReference>
<evidence type="ECO:0000256" key="2">
    <source>
        <dbReference type="ARBA" id="ARBA00022490"/>
    </source>
</evidence>
<keyword evidence="4 8" id="KW-0548">Nucleotidyltransferase</keyword>
<dbReference type="Gene3D" id="3.30.230.70">
    <property type="entry name" value="GHMP Kinase, N-terminal domain"/>
    <property type="match status" value="2"/>
</dbReference>
<dbReference type="InterPro" id="IPR012162">
    <property type="entry name" value="PNPase"/>
</dbReference>
<dbReference type="Gene3D" id="2.40.50.140">
    <property type="entry name" value="Nucleic acid-binding proteins"/>
    <property type="match status" value="1"/>
</dbReference>
<evidence type="ECO:0000313" key="13">
    <source>
        <dbReference type="Proteomes" id="UP000295807"/>
    </source>
</evidence>
<dbReference type="SUPFAM" id="SSF55666">
    <property type="entry name" value="Ribonuclease PH domain 2-like"/>
    <property type="match status" value="2"/>
</dbReference>
<comment type="subcellular location">
    <subcellularLocation>
        <location evidence="8">Cytoplasm</location>
    </subcellularLocation>
</comment>
<evidence type="ECO:0000259" key="11">
    <source>
        <dbReference type="PROSITE" id="PS50126"/>
    </source>
</evidence>
<dbReference type="InterPro" id="IPR036345">
    <property type="entry name" value="ExoRNase_PH_dom2_sf"/>
</dbReference>
<comment type="catalytic activity">
    <reaction evidence="8">
        <text>RNA(n+1) + phosphate = RNA(n) + a ribonucleoside 5'-diphosphate</text>
        <dbReference type="Rhea" id="RHEA:22096"/>
        <dbReference type="Rhea" id="RHEA-COMP:14527"/>
        <dbReference type="Rhea" id="RHEA-COMP:17342"/>
        <dbReference type="ChEBI" id="CHEBI:43474"/>
        <dbReference type="ChEBI" id="CHEBI:57930"/>
        <dbReference type="ChEBI" id="CHEBI:140395"/>
        <dbReference type="EC" id="2.7.7.8"/>
    </reaction>
</comment>
<dbReference type="PANTHER" id="PTHR11252:SF0">
    <property type="entry name" value="POLYRIBONUCLEOTIDE NUCLEOTIDYLTRANSFERASE 1, MITOCHONDRIAL"/>
    <property type="match status" value="1"/>
</dbReference>
<keyword evidence="13" id="KW-1185">Reference proteome</keyword>
<gene>
    <name evidence="8" type="primary">pnp</name>
    <name evidence="12" type="ORF">EDD80_103264</name>
</gene>
<dbReference type="InterPro" id="IPR004088">
    <property type="entry name" value="KH_dom_type_1"/>
</dbReference>